<feature type="region of interest" description="Disordered" evidence="2">
    <location>
        <begin position="1561"/>
        <end position="1596"/>
    </location>
</feature>
<feature type="compositionally biased region" description="Polar residues" evidence="2">
    <location>
        <begin position="1565"/>
        <end position="1578"/>
    </location>
</feature>
<dbReference type="Pfam" id="PF03372">
    <property type="entry name" value="Exo_endo_phos"/>
    <property type="match status" value="1"/>
</dbReference>
<dbReference type="InterPro" id="IPR000477">
    <property type="entry name" value="RT_dom"/>
</dbReference>
<proteinExistence type="predicted"/>
<keyword evidence="1" id="KW-0175">Coiled coil</keyword>
<name>A0ABN9S0M9_9DINO</name>
<comment type="caution">
    <text evidence="5">The sequence shown here is derived from an EMBL/GenBank/DDBJ whole genome shotgun (WGS) entry which is preliminary data.</text>
</comment>
<feature type="non-terminal residue" evidence="5">
    <location>
        <position position="1665"/>
    </location>
</feature>
<feature type="domain" description="Endonuclease/exonuclease/phosphatase" evidence="4">
    <location>
        <begin position="396"/>
        <end position="627"/>
    </location>
</feature>
<evidence type="ECO:0000259" key="3">
    <source>
        <dbReference type="Pfam" id="PF00078"/>
    </source>
</evidence>
<keyword evidence="6" id="KW-1185">Reference proteome</keyword>
<dbReference type="Proteomes" id="UP001189429">
    <property type="component" value="Unassembled WGS sequence"/>
</dbReference>
<dbReference type="EMBL" id="CAUYUJ010008602">
    <property type="protein sequence ID" value="CAK0824435.1"/>
    <property type="molecule type" value="Genomic_DNA"/>
</dbReference>
<evidence type="ECO:0000256" key="1">
    <source>
        <dbReference type="SAM" id="Coils"/>
    </source>
</evidence>
<evidence type="ECO:0000259" key="4">
    <source>
        <dbReference type="Pfam" id="PF03372"/>
    </source>
</evidence>
<dbReference type="Gene3D" id="3.60.10.10">
    <property type="entry name" value="Endonuclease/exonuclease/phosphatase"/>
    <property type="match status" value="1"/>
</dbReference>
<protein>
    <recommendedName>
        <fullName evidence="7">Reverse transcriptase domain-containing protein</fullName>
    </recommendedName>
</protein>
<feature type="coiled-coil region" evidence="1">
    <location>
        <begin position="116"/>
        <end position="164"/>
    </location>
</feature>
<organism evidence="5 6">
    <name type="scientific">Prorocentrum cordatum</name>
    <dbReference type="NCBI Taxonomy" id="2364126"/>
    <lineage>
        <taxon>Eukaryota</taxon>
        <taxon>Sar</taxon>
        <taxon>Alveolata</taxon>
        <taxon>Dinophyceae</taxon>
        <taxon>Prorocentrales</taxon>
        <taxon>Prorocentraceae</taxon>
        <taxon>Prorocentrum</taxon>
    </lineage>
</organism>
<dbReference type="InterPro" id="IPR005135">
    <property type="entry name" value="Endo/exonuclease/phosphatase"/>
</dbReference>
<accession>A0ABN9S0M9</accession>
<evidence type="ECO:0000313" key="6">
    <source>
        <dbReference type="Proteomes" id="UP001189429"/>
    </source>
</evidence>
<gene>
    <name evidence="5" type="ORF">PCOR1329_LOCUS24845</name>
</gene>
<feature type="region of interest" description="Disordered" evidence="2">
    <location>
        <begin position="1"/>
        <end position="45"/>
    </location>
</feature>
<reference evidence="5" key="1">
    <citation type="submission" date="2023-10" db="EMBL/GenBank/DDBJ databases">
        <authorList>
            <person name="Chen Y."/>
            <person name="Shah S."/>
            <person name="Dougan E. K."/>
            <person name="Thang M."/>
            <person name="Chan C."/>
        </authorList>
    </citation>
    <scope>NUCLEOTIDE SEQUENCE [LARGE SCALE GENOMIC DNA]</scope>
</reference>
<evidence type="ECO:0008006" key="7">
    <source>
        <dbReference type="Google" id="ProtNLM"/>
    </source>
</evidence>
<evidence type="ECO:0000256" key="2">
    <source>
        <dbReference type="SAM" id="MobiDB-lite"/>
    </source>
</evidence>
<sequence length="1665" mass="182933">MADAVPAAPASTQERQMLAELEEMPTFPDGERSGKGQGTGRFTQRKRQALASSKEFASMRDTITTEVSESVAKTITSNHNTLLKMLSSMQGEVAKQSSAIEGQVQSAIAPRLDSLNRRLQAQLDEQKRSIAALEGRADDHDKSIHDLQEQLAELRRQMAIAEQTPRKQLAAPTSFDREEDTTIVVAVSQRPTTLASVVSSLRPWLGEIGFDDEQYEIKQKGESPARRFEICFSGSATIASRRASKTTWLLKGPDGWKEFWVDPPGAERCRLHLGPDKSPKRIKTEVTLRKARAIVELQYPGKRFYSDREHGVLSIGWDKIMHVNVFHGDTPPKIYWDSAQLAKHAMAIDTLRNAVKELTHPSDPSQWPASTFRIATWNSRALLQAGGDKAILKRKYVLSLRPLSTVIALQEVHQDHFQLVSFFRSIASGPTIHSSFISDADDGHRRGGVAVVHPPLACQGFSAPSTSSTVLVPGRAMLVRVRDDCRTLDIFNVHNHGLSAQQVLGVAAAIRASQRSAALDPDMYTTFVLGDFNFATHEALALAAPAAAARKLSKCHHVQATKWRQALALLTEIACEDPTHYEKFNNSCATIDRVFCSITGWQLCQLHVQIGALGTPAAVFDKKISDHAAVVLSLACRPPRPVESRPIPKHLFSEPGFKRRLEGLCSCIPWDSMSPPFKVEKYKELLKISAAETRDTLFRDRPHHPHTCLLLARALARAVWRQDLRVASRLQDSHPLAIDMISITDGKVELRHPPSFQAWVDQVQTEAAESAKAELEDRRRREGDRVQIRAQVRALERRARLWSPLNRRISLSAVIAPDGSAVSVPSDRLRVLSEHWAPVRVLGLRNCDLKLISSTVNRAIRPALVSLAPPCQRGFIPGRNFGNNILELDVSSRQMSVVPHGSTDIPVLYSLDFGQAFPSLNQDFLILSLRALKLPEAFVSFVTFLYASVEGVVSHLGSLVHIFWIQSGIIQGCALSGTLYALSTAVFLVDLASRVEAAGLGLVRACADDIGGTLLAIRHLVHVYRVMQMASDMANLALKVSKCKIVPLSDRFSPDLSATVSFWVSHLVPEWSSFEVAPKLLYLGLWLGPAVVPSTCWIDPVAKLRLRAQAIGRGTTPASLSATLYNTRAVTTISYVAQFCWPPSSVLQPELATLAQVFRIPLGTFALDFWTQIAQWGGPRCTRWGHLAVATITRAALHTFPGWERLPQQLRNHARSAPYDATLSMLATGKPYPSFWLAPAFVENLALAAAGTPPPGPLAVFGARAADVALAELRESGRPRPRPQRAAHEALRAYAMLNKPITDLFVLRLRKFAGRSAGLLSNIDWGECKSVLARCPCSWAMAVLRTWSDGWMTSARIISPDGQKHCVFGCLGKLDSLRHYARCPVMHRALRQALARPIPLPWMARWGLSEPSLATFSALAAAYSMYNEARLAPVWPLSPSLLRSCALAGARSMQLASPLKCSEIDREQLGRRDYLIRPRDGFSYVLSFGFGDLPPAFLRAPDDGALPIDSEGGPITIYAFENSTDGARLLINFAAGPDFALLMCVAVSASTAFVGDELAGEMASNPESPYNSTLSPDSYRSRHRPTCTGRGQLMEPPVERSGLDVEAEKVALVLGQIFPSTRETGPKNIEVKEKAFPMTPQPPQPGLTRTRGTVLCVNTPSGKSG</sequence>
<feature type="domain" description="Reverse transcriptase" evidence="3">
    <location>
        <begin position="839"/>
        <end position="1047"/>
    </location>
</feature>
<dbReference type="Pfam" id="PF00078">
    <property type="entry name" value="RVT_1"/>
    <property type="match status" value="1"/>
</dbReference>
<dbReference type="InterPro" id="IPR036691">
    <property type="entry name" value="Endo/exonu/phosph_ase_sf"/>
</dbReference>
<evidence type="ECO:0000313" key="5">
    <source>
        <dbReference type="EMBL" id="CAK0824435.1"/>
    </source>
</evidence>
<dbReference type="SUPFAM" id="SSF56219">
    <property type="entry name" value="DNase I-like"/>
    <property type="match status" value="1"/>
</dbReference>